<dbReference type="Gene3D" id="1.20.1280.50">
    <property type="match status" value="1"/>
</dbReference>
<keyword evidence="3" id="KW-1185">Reference proteome</keyword>
<dbReference type="SUPFAM" id="SSF52047">
    <property type="entry name" value="RNI-like"/>
    <property type="match status" value="1"/>
</dbReference>
<dbReference type="InterPro" id="IPR050232">
    <property type="entry name" value="FBL13/AtMIF1-like"/>
</dbReference>
<dbReference type="InterPro" id="IPR053781">
    <property type="entry name" value="F-box_AtFBL13-like"/>
</dbReference>
<dbReference type="Proteomes" id="UP001140206">
    <property type="component" value="Chromosome 3"/>
</dbReference>
<protein>
    <submittedName>
        <fullName evidence="2">F-box family-3</fullName>
    </submittedName>
</protein>
<accession>A0AAV8DTL5</accession>
<dbReference type="AlphaFoldDB" id="A0AAV8DTL5"/>
<dbReference type="InterPro" id="IPR001810">
    <property type="entry name" value="F-box_dom"/>
</dbReference>
<dbReference type="SUPFAM" id="SSF81383">
    <property type="entry name" value="F-box domain"/>
    <property type="match status" value="1"/>
</dbReference>
<feature type="domain" description="F-box" evidence="1">
    <location>
        <begin position="13"/>
        <end position="64"/>
    </location>
</feature>
<evidence type="ECO:0000313" key="2">
    <source>
        <dbReference type="EMBL" id="KAJ4772072.1"/>
    </source>
</evidence>
<gene>
    <name evidence="2" type="ORF">LUZ62_056329</name>
</gene>
<dbReference type="InterPro" id="IPR036047">
    <property type="entry name" value="F-box-like_dom_sf"/>
</dbReference>
<evidence type="ECO:0000313" key="3">
    <source>
        <dbReference type="Proteomes" id="UP001140206"/>
    </source>
</evidence>
<proteinExistence type="predicted"/>
<name>A0AAV8DTL5_9POAL</name>
<dbReference type="InterPro" id="IPR032675">
    <property type="entry name" value="LRR_dom_sf"/>
</dbReference>
<evidence type="ECO:0000259" key="1">
    <source>
        <dbReference type="PROSITE" id="PS50181"/>
    </source>
</evidence>
<reference evidence="2" key="1">
    <citation type="submission" date="2022-08" db="EMBL/GenBank/DDBJ databases">
        <authorList>
            <person name="Marques A."/>
        </authorList>
    </citation>
    <scope>NUCLEOTIDE SEQUENCE</scope>
    <source>
        <strain evidence="2">RhyPub2mFocal</strain>
        <tissue evidence="2">Leaves</tissue>
    </source>
</reference>
<dbReference type="CDD" id="cd22160">
    <property type="entry name" value="F-box_AtFBL13-like"/>
    <property type="match status" value="1"/>
</dbReference>
<comment type="caution">
    <text evidence="2">The sequence shown here is derived from an EMBL/GenBank/DDBJ whole genome shotgun (WGS) entry which is preliminary data.</text>
</comment>
<dbReference type="Pfam" id="PF00646">
    <property type="entry name" value="F-box"/>
    <property type="match status" value="1"/>
</dbReference>
<sequence>MSYSQVQVDPNQTDFLSNLPDALLITILSFLPTPTAARTSVLCRRFRHLWEASPSVQISTYNSHKFIATADRVLLRRNASHPLLTLHLDLYKFTPSLPDSYVPSLLAKARSLGLRHLNIKGRFYFVHLLPTIFSIHSLESLSLPAIGPDNSHIFPSTLTSTCIRLKSLSLGFSGVDPAELGRILPQLRSLEDLHLEVHNRDMLCLSSQTIRKIKLIIGLGDRKIDTLQLFLPSLESLHFENWELFPNQFHIHVEVPLLKKADIIFDEACALNAITRLLNAISHVEELSLHVKDETQLIPNSILWEPGVRMPNYPYLKSLNVSLCFHELNFQGVLIMLHKCPALESLKLIHEIPMFTGWAEGRKKEDWGSKLPSNGDGNNNYAYFTNLHLGKNRKEIMRLLNKVYL</sequence>
<dbReference type="PANTHER" id="PTHR31900:SF30">
    <property type="entry name" value="SUPERFAMILY PROTEIN, PUTATIVE-RELATED"/>
    <property type="match status" value="1"/>
</dbReference>
<dbReference type="PROSITE" id="PS50181">
    <property type="entry name" value="FBOX"/>
    <property type="match status" value="1"/>
</dbReference>
<dbReference type="PANTHER" id="PTHR31900">
    <property type="entry name" value="F-BOX/RNI SUPERFAMILY PROTEIN-RELATED"/>
    <property type="match status" value="1"/>
</dbReference>
<organism evidence="2 3">
    <name type="scientific">Rhynchospora pubera</name>
    <dbReference type="NCBI Taxonomy" id="906938"/>
    <lineage>
        <taxon>Eukaryota</taxon>
        <taxon>Viridiplantae</taxon>
        <taxon>Streptophyta</taxon>
        <taxon>Embryophyta</taxon>
        <taxon>Tracheophyta</taxon>
        <taxon>Spermatophyta</taxon>
        <taxon>Magnoliopsida</taxon>
        <taxon>Liliopsida</taxon>
        <taxon>Poales</taxon>
        <taxon>Cyperaceae</taxon>
        <taxon>Cyperoideae</taxon>
        <taxon>Rhynchosporeae</taxon>
        <taxon>Rhynchospora</taxon>
    </lineage>
</organism>
<dbReference type="Gene3D" id="3.80.10.10">
    <property type="entry name" value="Ribonuclease Inhibitor"/>
    <property type="match status" value="1"/>
</dbReference>
<dbReference type="EMBL" id="JAMFTS010000003">
    <property type="protein sequence ID" value="KAJ4772072.1"/>
    <property type="molecule type" value="Genomic_DNA"/>
</dbReference>
<dbReference type="SMART" id="SM00256">
    <property type="entry name" value="FBOX"/>
    <property type="match status" value="1"/>
</dbReference>